<dbReference type="Proteomes" id="UP000654075">
    <property type="component" value="Unassembled WGS sequence"/>
</dbReference>
<sequence length="258" mass="27288">GAASVTPELLLRSLAEEPFETVFEDPLSGDAVCLLRNLDTGEARPLSPKSLTESFLGVQCDPRVLLKSVATPWRNWWVQKRRKDEELLLAAEAGDAARLLELLAPGDGGPPASANAQRQAEEGTRTPSSESAGGGTLRRQQTVRPLAGATALHLAAGAGQPKAVEVLLAAGATVDVCTDALAAGGLTPLHIAASWLQLVLFLYYFCFLLLLFAAVVLLISFLFLSLNASKASRGHVEVVGLLLDSGADPNFLSEDQHK</sequence>
<accession>A0A813EC16</accession>
<dbReference type="Gene3D" id="1.25.40.20">
    <property type="entry name" value="Ankyrin repeat-containing domain"/>
    <property type="match status" value="1"/>
</dbReference>
<keyword evidence="1" id="KW-0677">Repeat</keyword>
<organism evidence="6 7">
    <name type="scientific">Polarella glacialis</name>
    <name type="common">Dinoflagellate</name>
    <dbReference type="NCBI Taxonomy" id="89957"/>
    <lineage>
        <taxon>Eukaryota</taxon>
        <taxon>Sar</taxon>
        <taxon>Alveolata</taxon>
        <taxon>Dinophyceae</taxon>
        <taxon>Suessiales</taxon>
        <taxon>Suessiaceae</taxon>
        <taxon>Polarella</taxon>
    </lineage>
</organism>
<evidence type="ECO:0000313" key="7">
    <source>
        <dbReference type="Proteomes" id="UP000654075"/>
    </source>
</evidence>
<evidence type="ECO:0000256" key="2">
    <source>
        <dbReference type="ARBA" id="ARBA00023043"/>
    </source>
</evidence>
<dbReference type="SMART" id="SM00248">
    <property type="entry name" value="ANK"/>
    <property type="match status" value="3"/>
</dbReference>
<proteinExistence type="predicted"/>
<dbReference type="PRINTS" id="PR01415">
    <property type="entry name" value="ANKYRIN"/>
</dbReference>
<dbReference type="InterPro" id="IPR036770">
    <property type="entry name" value="Ankyrin_rpt-contain_sf"/>
</dbReference>
<name>A0A813EC16_POLGL</name>
<evidence type="ECO:0000313" key="6">
    <source>
        <dbReference type="EMBL" id="CAE8597990.1"/>
    </source>
</evidence>
<dbReference type="PANTHER" id="PTHR24198:SF165">
    <property type="entry name" value="ANKYRIN REPEAT-CONTAINING PROTEIN-RELATED"/>
    <property type="match status" value="1"/>
</dbReference>
<feature type="non-terminal residue" evidence="6">
    <location>
        <position position="1"/>
    </location>
</feature>
<dbReference type="EMBL" id="CAJNNV010009942">
    <property type="protein sequence ID" value="CAE8597990.1"/>
    <property type="molecule type" value="Genomic_DNA"/>
</dbReference>
<evidence type="ECO:0000256" key="3">
    <source>
        <dbReference type="PROSITE-ProRule" id="PRU00023"/>
    </source>
</evidence>
<dbReference type="InterPro" id="IPR002110">
    <property type="entry name" value="Ankyrin_rpt"/>
</dbReference>
<reference evidence="6" key="1">
    <citation type="submission" date="2021-02" db="EMBL/GenBank/DDBJ databases">
        <authorList>
            <person name="Dougan E. K."/>
            <person name="Rhodes N."/>
            <person name="Thang M."/>
            <person name="Chan C."/>
        </authorList>
    </citation>
    <scope>NUCLEOTIDE SEQUENCE</scope>
</reference>
<comment type="caution">
    <text evidence="6">The sequence shown here is derived from an EMBL/GenBank/DDBJ whole genome shotgun (WGS) entry which is preliminary data.</text>
</comment>
<keyword evidence="5" id="KW-0472">Membrane</keyword>
<dbReference type="PROSITE" id="PS50297">
    <property type="entry name" value="ANK_REP_REGION"/>
    <property type="match status" value="1"/>
</dbReference>
<feature type="transmembrane region" description="Helical" evidence="5">
    <location>
        <begin position="201"/>
        <end position="224"/>
    </location>
</feature>
<feature type="repeat" description="ANK" evidence="3">
    <location>
        <begin position="147"/>
        <end position="179"/>
    </location>
</feature>
<keyword evidence="5" id="KW-0812">Transmembrane</keyword>
<keyword evidence="2 3" id="KW-0040">ANK repeat</keyword>
<evidence type="ECO:0000256" key="4">
    <source>
        <dbReference type="SAM" id="MobiDB-lite"/>
    </source>
</evidence>
<dbReference type="Pfam" id="PF12796">
    <property type="entry name" value="Ank_2"/>
    <property type="match status" value="1"/>
</dbReference>
<protein>
    <submittedName>
        <fullName evidence="6">Uncharacterized protein</fullName>
    </submittedName>
</protein>
<evidence type="ECO:0000256" key="5">
    <source>
        <dbReference type="SAM" id="Phobius"/>
    </source>
</evidence>
<feature type="region of interest" description="Disordered" evidence="4">
    <location>
        <begin position="102"/>
        <end position="138"/>
    </location>
</feature>
<dbReference type="SUPFAM" id="SSF48403">
    <property type="entry name" value="Ankyrin repeat"/>
    <property type="match status" value="1"/>
</dbReference>
<dbReference type="AlphaFoldDB" id="A0A813EC16"/>
<keyword evidence="7" id="KW-1185">Reference proteome</keyword>
<dbReference type="Pfam" id="PF00023">
    <property type="entry name" value="Ank"/>
    <property type="match status" value="1"/>
</dbReference>
<keyword evidence="5" id="KW-1133">Transmembrane helix</keyword>
<evidence type="ECO:0000256" key="1">
    <source>
        <dbReference type="ARBA" id="ARBA00022737"/>
    </source>
</evidence>
<gene>
    <name evidence="6" type="ORF">PGLA1383_LOCUS16406</name>
</gene>
<dbReference type="PANTHER" id="PTHR24198">
    <property type="entry name" value="ANKYRIN REPEAT AND PROTEIN KINASE DOMAIN-CONTAINING PROTEIN"/>
    <property type="match status" value="1"/>
</dbReference>
<dbReference type="PROSITE" id="PS50088">
    <property type="entry name" value="ANK_REPEAT"/>
    <property type="match status" value="1"/>
</dbReference>